<keyword evidence="3" id="KW-1185">Reference proteome</keyword>
<protein>
    <submittedName>
        <fullName evidence="2">Phenylacetate-coenzyme A ligase</fullName>
    </submittedName>
</protein>
<gene>
    <name evidence="2" type="primary">paaK</name>
    <name evidence="2" type="ORF">Maes01_01996</name>
</gene>
<comment type="caution">
    <text evidence="2">The sequence shown here is derived from an EMBL/GenBank/DDBJ whole genome shotgun (WGS) entry which is preliminary data.</text>
</comment>
<evidence type="ECO:0000313" key="3">
    <source>
        <dbReference type="Proteomes" id="UP001408594"/>
    </source>
</evidence>
<dbReference type="InterPro" id="IPR042099">
    <property type="entry name" value="ANL_N_sf"/>
</dbReference>
<feature type="domain" description="AMP-dependent ligase C-terminal" evidence="1">
    <location>
        <begin position="367"/>
        <end position="464"/>
    </location>
</feature>
<dbReference type="InterPro" id="IPR045851">
    <property type="entry name" value="AMP-bd_C_sf"/>
</dbReference>
<organism evidence="2 3">
    <name type="scientific">Microbulbifer aestuariivivens</name>
    <dbReference type="NCBI Taxonomy" id="1908308"/>
    <lineage>
        <taxon>Bacteria</taxon>
        <taxon>Pseudomonadati</taxon>
        <taxon>Pseudomonadota</taxon>
        <taxon>Gammaproteobacteria</taxon>
        <taxon>Cellvibrionales</taxon>
        <taxon>Microbulbiferaceae</taxon>
        <taxon>Microbulbifer</taxon>
    </lineage>
</organism>
<dbReference type="Proteomes" id="UP001408594">
    <property type="component" value="Unassembled WGS sequence"/>
</dbReference>
<evidence type="ECO:0000313" key="2">
    <source>
        <dbReference type="EMBL" id="GAA5525426.1"/>
    </source>
</evidence>
<name>A0ABP9WSL4_9GAMM</name>
<dbReference type="InterPro" id="IPR028154">
    <property type="entry name" value="AMP-dep_Lig_C"/>
</dbReference>
<dbReference type="PANTHER" id="PTHR43845:SF1">
    <property type="entry name" value="BLR5969 PROTEIN"/>
    <property type="match status" value="1"/>
</dbReference>
<dbReference type="EMBL" id="BAABRT010000015">
    <property type="protein sequence ID" value="GAA5525426.1"/>
    <property type="molecule type" value="Genomic_DNA"/>
</dbReference>
<accession>A0ABP9WSL4</accession>
<dbReference type="RefSeq" id="WP_345551111.1">
    <property type="nucleotide sequence ID" value="NZ_BAABRT010000015.1"/>
</dbReference>
<dbReference type="Gene3D" id="3.40.50.12780">
    <property type="entry name" value="N-terminal domain of ligase-like"/>
    <property type="match status" value="1"/>
</dbReference>
<sequence>MPYPSYFESFDVHQALAEYPLGEAFLETYAGMTQEALRELQNQRFLKLMERAWQIPFYQRLWGAAGVEPGDIQSLDDIEKLPIFSKSDIMQSVEQHPPIGDFSGLEGLAPEQRPPVVFHTTSGTTGRPQPIIFGPRGREIQAMLVARAYRFMGLKPAATIQSTYGHGMINGGHYIREAITRYTNAMFLSAGTGLETRSAQQVHLMRDFGVNVLVGFADYIKKLASVAEENGLVPGKDIKIDMIIGHLGQETRAALSEAWGGAALYDWYGVADTGCIAAEGPDQNGLYVWEDAHYLELLDVDTNKPVAAGDAGNMVVTCLYKDDVYPVIRFNTCDITEEIPGENPFKLPFKRIRGFLGRSDNMVKLRGINVYPHGIGGMLAELASFTGEYVCVAERDDTGRENLTVLVEVAAPVADHPAMTEECTVMLKRKLGLEVGVELVQPGGTAQLTELEKRQKPLRLIDRRFA</sequence>
<dbReference type="Gene3D" id="3.30.300.30">
    <property type="match status" value="1"/>
</dbReference>
<dbReference type="PANTHER" id="PTHR43845">
    <property type="entry name" value="BLR5969 PROTEIN"/>
    <property type="match status" value="1"/>
</dbReference>
<reference evidence="2 3" key="1">
    <citation type="submission" date="2024-02" db="EMBL/GenBank/DDBJ databases">
        <title>Microbulbifer aestuariivivens NBRC 112533.</title>
        <authorList>
            <person name="Ichikawa N."/>
            <person name="Katano-Makiyama Y."/>
            <person name="Hidaka K."/>
        </authorList>
    </citation>
    <scope>NUCLEOTIDE SEQUENCE [LARGE SCALE GENOMIC DNA]</scope>
    <source>
        <strain evidence="2 3">NBRC 112533</strain>
    </source>
</reference>
<dbReference type="GO" id="GO:0016874">
    <property type="term" value="F:ligase activity"/>
    <property type="evidence" value="ECO:0007669"/>
    <property type="project" value="UniProtKB-KW"/>
</dbReference>
<evidence type="ECO:0000259" key="1">
    <source>
        <dbReference type="Pfam" id="PF14535"/>
    </source>
</evidence>
<dbReference type="SUPFAM" id="SSF56801">
    <property type="entry name" value="Acetyl-CoA synthetase-like"/>
    <property type="match status" value="1"/>
</dbReference>
<proteinExistence type="predicted"/>
<keyword evidence="2" id="KW-0436">Ligase</keyword>
<dbReference type="Pfam" id="PF14535">
    <property type="entry name" value="AMP-binding_C_2"/>
    <property type="match status" value="1"/>
</dbReference>